<gene>
    <name evidence="1" type="ORF">DSO57_1038746</name>
</gene>
<evidence type="ECO:0000313" key="2">
    <source>
        <dbReference type="Proteomes" id="UP001165960"/>
    </source>
</evidence>
<dbReference type="EMBL" id="QTSX02005496">
    <property type="protein sequence ID" value="KAJ9059701.1"/>
    <property type="molecule type" value="Genomic_DNA"/>
</dbReference>
<organism evidence="1 2">
    <name type="scientific">Entomophthora muscae</name>
    <dbReference type="NCBI Taxonomy" id="34485"/>
    <lineage>
        <taxon>Eukaryota</taxon>
        <taxon>Fungi</taxon>
        <taxon>Fungi incertae sedis</taxon>
        <taxon>Zoopagomycota</taxon>
        <taxon>Entomophthoromycotina</taxon>
        <taxon>Entomophthoromycetes</taxon>
        <taxon>Entomophthorales</taxon>
        <taxon>Entomophthoraceae</taxon>
        <taxon>Entomophthora</taxon>
    </lineage>
</organism>
<protein>
    <submittedName>
        <fullName evidence="1">Uncharacterized protein</fullName>
    </submittedName>
</protein>
<sequence>MFINLGQACYIELLFNQDAPHSYCTCRFSQSINPISLLRRHPFKLDHLRLTLPSHSSNDKRNLYYTLSQLQCPSLHLAAKDLIPIKKLKIRAKLLRLDFCGLIPLNYLRAIARSFPCLEELTLYFQDQDSVQLQGAKFPKLISLRLVTPRPFGILLDFIPRCPRIQTISSSLNSGLLSTMKANFPRINFTKNQ</sequence>
<evidence type="ECO:0000313" key="1">
    <source>
        <dbReference type="EMBL" id="KAJ9059701.1"/>
    </source>
</evidence>
<proteinExistence type="predicted"/>
<name>A0ACC2SBC3_9FUNG</name>
<accession>A0ACC2SBC3</accession>
<reference evidence="1" key="1">
    <citation type="submission" date="2022-04" db="EMBL/GenBank/DDBJ databases">
        <title>Genome of the entomopathogenic fungus Entomophthora muscae.</title>
        <authorList>
            <person name="Elya C."/>
            <person name="Lovett B.R."/>
            <person name="Lee E."/>
            <person name="Macias A.M."/>
            <person name="Hajek A.E."/>
            <person name="De Bivort B.L."/>
            <person name="Kasson M.T."/>
            <person name="De Fine Licht H.H."/>
            <person name="Stajich J.E."/>
        </authorList>
    </citation>
    <scope>NUCLEOTIDE SEQUENCE</scope>
    <source>
        <strain evidence="1">Berkeley</strain>
    </source>
</reference>
<dbReference type="Proteomes" id="UP001165960">
    <property type="component" value="Unassembled WGS sequence"/>
</dbReference>
<comment type="caution">
    <text evidence="1">The sequence shown here is derived from an EMBL/GenBank/DDBJ whole genome shotgun (WGS) entry which is preliminary data.</text>
</comment>
<keyword evidence="2" id="KW-1185">Reference proteome</keyword>